<sequence>MQSIFSAARANFHTSPFPSTHPSERRLAILNEFNRQCLGGFDLPDRVFADFLKRFRSMGPLDLVSSALVGNRKADLLYAAALCHVASIGSGRDYLQRAGKLDLADQSALLLLNAIPCGQRATMLDGATLGTHLQIVLTFPGIDLRMALGASCFGDGQGALTPAQTRRWFLRCKDEDGVHASQGSRTSMAEKFVREVGRGTGSEVGSPVASEAARSPDLQSWRTWCALTERCIDARPVADIKQAKGVKGAKGETHMMATLGQVWHALAGHAPQGLTDATSISELLWKSAAAFANVDDLKTYGRVKAEAEKFDRRAMKTTADATRRTWHPPDALTATRLRNRYAAVPMASHLDNGGGNAWSDSAGSKTL</sequence>
<keyword evidence="2" id="KW-1185">Reference proteome</keyword>
<proteinExistence type="predicted"/>
<dbReference type="AlphaFoldDB" id="A0A5E4ZXA1"/>
<evidence type="ECO:0000313" key="2">
    <source>
        <dbReference type="Proteomes" id="UP000414136"/>
    </source>
</evidence>
<reference evidence="1 2" key="1">
    <citation type="submission" date="2019-08" db="EMBL/GenBank/DDBJ databases">
        <authorList>
            <person name="Peeters C."/>
        </authorList>
    </citation>
    <scope>NUCLEOTIDE SEQUENCE [LARGE SCALE GENOMIC DNA]</scope>
    <source>
        <strain evidence="1 2">LMG 31118</strain>
    </source>
</reference>
<evidence type="ECO:0000313" key="1">
    <source>
        <dbReference type="EMBL" id="VVE65407.1"/>
    </source>
</evidence>
<organism evidence="1 2">
    <name type="scientific">Pandoraea captiosa</name>
    <dbReference type="NCBI Taxonomy" id="2508302"/>
    <lineage>
        <taxon>Bacteria</taxon>
        <taxon>Pseudomonadati</taxon>
        <taxon>Pseudomonadota</taxon>
        <taxon>Betaproteobacteria</taxon>
        <taxon>Burkholderiales</taxon>
        <taxon>Burkholderiaceae</taxon>
        <taxon>Pandoraea</taxon>
    </lineage>
</organism>
<gene>
    <name evidence="1" type="ORF">PCA31118_02003</name>
</gene>
<dbReference type="RefSeq" id="WP_150625033.1">
    <property type="nucleotide sequence ID" value="NZ_CABPSQ010000002.1"/>
</dbReference>
<dbReference type="EMBL" id="CABPSQ010000002">
    <property type="protein sequence ID" value="VVE65407.1"/>
    <property type="molecule type" value="Genomic_DNA"/>
</dbReference>
<accession>A0A5E4ZXA1</accession>
<protein>
    <submittedName>
        <fullName evidence="1">Uncharacterized protein</fullName>
    </submittedName>
</protein>
<dbReference type="OrthoDB" id="8936910at2"/>
<name>A0A5E4ZXA1_9BURK</name>
<dbReference type="Proteomes" id="UP000414136">
    <property type="component" value="Unassembled WGS sequence"/>
</dbReference>